<dbReference type="EMBL" id="AMXD01000007">
    <property type="protein sequence ID" value="ENO88262.1"/>
    <property type="molecule type" value="Genomic_DNA"/>
</dbReference>
<feature type="region of interest" description="Disordered" evidence="1">
    <location>
        <begin position="58"/>
        <end position="83"/>
    </location>
</feature>
<proteinExistence type="predicted"/>
<name>N6Z0X4_THASP</name>
<feature type="compositionally biased region" description="Low complexity" evidence="1">
    <location>
        <begin position="66"/>
        <end position="77"/>
    </location>
</feature>
<organism evidence="2 3">
    <name type="scientific">Thauera aminoaromatica S2</name>
    <dbReference type="NCBI Taxonomy" id="1234381"/>
    <lineage>
        <taxon>Bacteria</taxon>
        <taxon>Pseudomonadati</taxon>
        <taxon>Pseudomonadota</taxon>
        <taxon>Betaproteobacteria</taxon>
        <taxon>Rhodocyclales</taxon>
        <taxon>Zoogloeaceae</taxon>
        <taxon>Thauera</taxon>
    </lineage>
</organism>
<accession>N6Z0X4</accession>
<sequence>MRSYTRASTVLFQSTRPRGARPALVIHNRAPVSVSIHAPTGGATAGHRRLSDPARVSIHAPTGGATSRPMRSTPRRSFQSTRPRGARQVLFVLDRDDRRFQSTRPRGARHDHLPDARRVHRTVSIHAPTGGATHLSRRHVPSTVSFNPRAHGGRDRAAQAPLGLPLRVSIHAPTGGATITLPP</sequence>
<protein>
    <submittedName>
        <fullName evidence="2">Uncharacterized protein</fullName>
    </submittedName>
</protein>
<evidence type="ECO:0000313" key="2">
    <source>
        <dbReference type="EMBL" id="ENO88262.1"/>
    </source>
</evidence>
<comment type="caution">
    <text evidence="2">The sequence shown here is derived from an EMBL/GenBank/DDBJ whole genome shotgun (WGS) entry which is preliminary data.</text>
</comment>
<dbReference type="Proteomes" id="UP000013042">
    <property type="component" value="Unassembled WGS sequence"/>
</dbReference>
<dbReference type="AlphaFoldDB" id="N6Z0X4"/>
<gene>
    <name evidence="2" type="ORF">C665_02527</name>
</gene>
<evidence type="ECO:0000313" key="3">
    <source>
        <dbReference type="Proteomes" id="UP000013042"/>
    </source>
</evidence>
<reference evidence="2 3" key="1">
    <citation type="submission" date="2012-09" db="EMBL/GenBank/DDBJ databases">
        <title>Draft Genome Sequences of 6 Strains from Genus Thauera.</title>
        <authorList>
            <person name="Liu B."/>
            <person name="Shapleigh J.P."/>
            <person name="Frostegard A.H."/>
        </authorList>
    </citation>
    <scope>NUCLEOTIDE SEQUENCE [LARGE SCALE GENOMIC DNA]</scope>
    <source>
        <strain evidence="2 3">S2</strain>
    </source>
</reference>
<dbReference type="AntiFam" id="ANF00008">
    <property type="entry name" value="Translation of CRISPR region"/>
</dbReference>
<evidence type="ECO:0000256" key="1">
    <source>
        <dbReference type="SAM" id="MobiDB-lite"/>
    </source>
</evidence>
<dbReference type="AntiFam" id="ANF00272">
    <property type="entry name" value="Translation of CRISPR region"/>
</dbReference>